<dbReference type="Pfam" id="PF22531">
    <property type="entry name" value="DUF7002"/>
    <property type="match status" value="1"/>
</dbReference>
<organism evidence="1 2">
    <name type="scientific">Aureimonas phyllosphaerae</name>
    <dbReference type="NCBI Taxonomy" id="1166078"/>
    <lineage>
        <taxon>Bacteria</taxon>
        <taxon>Pseudomonadati</taxon>
        <taxon>Pseudomonadota</taxon>
        <taxon>Alphaproteobacteria</taxon>
        <taxon>Hyphomicrobiales</taxon>
        <taxon>Aurantimonadaceae</taxon>
        <taxon>Aureimonas</taxon>
    </lineage>
</organism>
<dbReference type="OrthoDB" id="154268at2"/>
<evidence type="ECO:0000313" key="1">
    <source>
        <dbReference type="EMBL" id="MBB3937660.1"/>
    </source>
</evidence>
<name>A0A7W6BZK9_9HYPH</name>
<accession>A0A7W6BZK9</accession>
<gene>
    <name evidence="1" type="ORF">GGR05_003827</name>
</gene>
<sequence length="224" mass="25139">MSEDELSELIRDCPVLYHMAAAGSWPSIRQHGLWGTTALLDLFEVMGDARRALEARRPASVEIRHPRLGRAVIRDQKPMSDRSLAACLEDGLAPADWYAILNAHAFFSLTRARLLRMLNAGSYRAEAHDVIEVDTASLVSAHRSRITLAAINSGFAQRRAMPRGRSTFLGIDDYPYAEWKRRRARGERVVELAVEPGVPDIASHARRVVRMQGEAELETLWLRG</sequence>
<dbReference type="EMBL" id="JACIDO010000010">
    <property type="protein sequence ID" value="MBB3937660.1"/>
    <property type="molecule type" value="Genomic_DNA"/>
</dbReference>
<evidence type="ECO:0000313" key="2">
    <source>
        <dbReference type="Proteomes" id="UP000531216"/>
    </source>
</evidence>
<reference evidence="1 2" key="1">
    <citation type="submission" date="2020-08" db="EMBL/GenBank/DDBJ databases">
        <title>Genomic Encyclopedia of Type Strains, Phase IV (KMG-IV): sequencing the most valuable type-strain genomes for metagenomic binning, comparative biology and taxonomic classification.</title>
        <authorList>
            <person name="Goeker M."/>
        </authorList>
    </citation>
    <scope>NUCLEOTIDE SEQUENCE [LARGE SCALE GENOMIC DNA]</scope>
    <source>
        <strain evidence="1 2">DSM 25024</strain>
    </source>
</reference>
<dbReference type="Proteomes" id="UP000531216">
    <property type="component" value="Unassembled WGS sequence"/>
</dbReference>
<protein>
    <submittedName>
        <fullName evidence="1">Uncharacterized protein</fullName>
    </submittedName>
</protein>
<proteinExistence type="predicted"/>
<keyword evidence="2" id="KW-1185">Reference proteome</keyword>
<dbReference type="InterPro" id="IPR054271">
    <property type="entry name" value="DUF7002"/>
</dbReference>
<dbReference type="AlphaFoldDB" id="A0A7W6BZK9"/>
<comment type="caution">
    <text evidence="1">The sequence shown here is derived from an EMBL/GenBank/DDBJ whole genome shotgun (WGS) entry which is preliminary data.</text>
</comment>
<dbReference type="RefSeq" id="WP_090966310.1">
    <property type="nucleotide sequence ID" value="NZ_FOOA01000027.1"/>
</dbReference>